<evidence type="ECO:0000256" key="3">
    <source>
        <dbReference type="ARBA" id="ARBA00022729"/>
    </source>
</evidence>
<feature type="domain" description="SpaA-like prealbumin fold" evidence="6">
    <location>
        <begin position="507"/>
        <end position="597"/>
    </location>
</feature>
<evidence type="ECO:0000313" key="7">
    <source>
        <dbReference type="EMBL" id="HJH42259.1"/>
    </source>
</evidence>
<name>A0A9D3ABX3_9ACTN</name>
<evidence type="ECO:0000256" key="2">
    <source>
        <dbReference type="ARBA" id="ARBA00022525"/>
    </source>
</evidence>
<feature type="region of interest" description="Disordered" evidence="4">
    <location>
        <begin position="217"/>
        <end position="236"/>
    </location>
</feature>
<comment type="caution">
    <text evidence="7">The sequence shown here is derived from an EMBL/GenBank/DDBJ whole genome shotgun (WGS) entry which is preliminary data.</text>
</comment>
<sequence length="971" mass="101037">MGRRRTLETTPRKRMQASARAKPPLGRRATPLALLCAAAMACAALLPFCAPPPALAIPDTISGTCYVECTNPEIDGAQGGNVFAVSFPQYGIETTGYCISGPLYGTPVPGHYPFTGTRTSDGGYRIVIDCSGAAMYPNHSSPFGPQDVGDFVIYLHGSLEVVKQGVDGYAEAVPEATLAGARYELVDGDSAVQAVLTTGSDGRAEAAEVPIGTYTLRETDPSHGYGLDEGPQTVTVRGGQTTRASSREAPLLGGIEVAKSSSMPHVTNGNPCYSLSGAVYGVYADAACEREVQRIVTGEDGRGTGEATLWPGEYWVKEIEPPAGYALDGQVHPVRLTVEDCRQNVAVRVDAADEPQLRPVDVIAAKKDAETGQTTAQGGATLAGAVFSVEHYAGSFGTPEEAAASGLSPTFSATVVTDEDGRARLDSASLPANSAGAGLPLGTVVVRETKAPEGYLLADPAAIALPVTAEGTGPLAPLLHEASVPERIVRGDIAVLKVGDGEGTMGDQSVKRPLAGVAFDILDPESGQSVARIVTDEDGFATTAGLRENGQVGALPFGTYLVREDPSTTPAGYEPVAEFRATVAENGRTYAYTVEDETGTVVRIVKKDAETGRRVNGRMTFRILDERKQPLAFQVGAGGPIVSEFATDEEGVCTLPDKLNGGGTYYVQETCPPPGYVLNDEPAAFSLADRDEEGIVEVVVEDLPQTGRIEVRKVDADTGAPIAQPGIVWEVRAVQDVVTADRTVRAQAGETVALLESDDDGTAVAEGLHLGAYVVVETCAPDGYVRSSEPAFVRLAYGDPEARSVSVALDAPNRKAAGVIEIGKTDAAGKGPVPNAAYEVRAAHDIVAPDGTTALAAGEVAATLVTDEEGFACSAPLPLGSYEVVETKAPEGYLVDAEAHPVELVYEGQDVPVVRASLTLVDEPVPAPEPIAETGDSTRALLAAALLAALSLAATACAARRARAKRCPRRA</sequence>
<dbReference type="InterPro" id="IPR013783">
    <property type="entry name" value="Ig-like_fold"/>
</dbReference>
<feature type="domain" description="SpaA-like prealbumin fold" evidence="6">
    <location>
        <begin position="376"/>
        <end position="467"/>
    </location>
</feature>
<organism evidence="7 8">
    <name type="scientific">Rubneribacter badeniensis</name>
    <dbReference type="NCBI Taxonomy" id="2070688"/>
    <lineage>
        <taxon>Bacteria</taxon>
        <taxon>Bacillati</taxon>
        <taxon>Actinomycetota</taxon>
        <taxon>Coriobacteriia</taxon>
        <taxon>Eggerthellales</taxon>
        <taxon>Eggerthellaceae</taxon>
        <taxon>Rubneribacter</taxon>
    </lineage>
</organism>
<protein>
    <recommendedName>
        <fullName evidence="6">SpaA-like prealbumin fold domain-containing protein</fullName>
    </recommendedName>
</protein>
<feature type="domain" description="SpaA-like prealbumin fold" evidence="6">
    <location>
        <begin position="176"/>
        <end position="242"/>
    </location>
</feature>
<keyword evidence="5" id="KW-0812">Transmembrane</keyword>
<dbReference type="InterPro" id="IPR041033">
    <property type="entry name" value="SpaA_PFL_dom_1"/>
</dbReference>
<evidence type="ECO:0000256" key="5">
    <source>
        <dbReference type="SAM" id="Phobius"/>
    </source>
</evidence>
<proteinExistence type="inferred from homology"/>
<dbReference type="Gene3D" id="2.60.40.10">
    <property type="entry name" value="Immunoglobulins"/>
    <property type="match status" value="7"/>
</dbReference>
<feature type="transmembrane region" description="Helical" evidence="5">
    <location>
        <begin position="940"/>
        <end position="959"/>
    </location>
</feature>
<gene>
    <name evidence="7" type="ORF">K8V16_00490</name>
</gene>
<feature type="domain" description="SpaA-like prealbumin fold" evidence="6">
    <location>
        <begin position="274"/>
        <end position="344"/>
    </location>
</feature>
<keyword evidence="5" id="KW-0472">Membrane</keyword>
<keyword evidence="3" id="KW-0732">Signal</keyword>
<keyword evidence="5" id="KW-1133">Transmembrane helix</keyword>
<dbReference type="PANTHER" id="PTHR36108:SF13">
    <property type="entry name" value="COLOSSIN-B-RELATED"/>
    <property type="match status" value="1"/>
</dbReference>
<dbReference type="PANTHER" id="PTHR36108">
    <property type="entry name" value="COLOSSIN-B-RELATED"/>
    <property type="match status" value="1"/>
</dbReference>
<dbReference type="Proteomes" id="UP000789325">
    <property type="component" value="Unassembled WGS sequence"/>
</dbReference>
<reference evidence="7" key="1">
    <citation type="journal article" date="2021" name="PeerJ">
        <title>Extensive microbial diversity within the chicken gut microbiome revealed by metagenomics and culture.</title>
        <authorList>
            <person name="Gilroy R."/>
            <person name="Ravi A."/>
            <person name="Getino M."/>
            <person name="Pursley I."/>
            <person name="Horton D.L."/>
            <person name="Alikhan N.F."/>
            <person name="Baker D."/>
            <person name="Gharbi K."/>
            <person name="Hall N."/>
            <person name="Watson M."/>
            <person name="Adriaenssens E.M."/>
            <person name="Foster-Nyarko E."/>
            <person name="Jarju S."/>
            <person name="Secka A."/>
            <person name="Antonio M."/>
            <person name="Oren A."/>
            <person name="Chaudhuri R.R."/>
            <person name="La Ragione R."/>
            <person name="Hildebrand F."/>
            <person name="Pallen M.J."/>
        </authorList>
    </citation>
    <scope>NUCLEOTIDE SEQUENCE</scope>
    <source>
        <strain evidence="7">USAMLcec12-2067</strain>
    </source>
</reference>
<dbReference type="SUPFAM" id="SSF49478">
    <property type="entry name" value="Cna protein B-type domain"/>
    <property type="match status" value="1"/>
</dbReference>
<dbReference type="AlphaFoldDB" id="A0A9D3ABX3"/>
<dbReference type="Pfam" id="PF17802">
    <property type="entry name" value="SpaA"/>
    <property type="match status" value="7"/>
</dbReference>
<dbReference type="GO" id="GO:0005975">
    <property type="term" value="P:carbohydrate metabolic process"/>
    <property type="evidence" value="ECO:0007669"/>
    <property type="project" value="UniProtKB-ARBA"/>
</dbReference>
<accession>A0A9D3ABX3</accession>
<evidence type="ECO:0000256" key="4">
    <source>
        <dbReference type="SAM" id="MobiDB-lite"/>
    </source>
</evidence>
<keyword evidence="2" id="KW-0964">Secreted</keyword>
<feature type="compositionally biased region" description="Basic and acidic residues" evidence="4">
    <location>
        <begin position="1"/>
        <end position="11"/>
    </location>
</feature>
<evidence type="ECO:0000259" key="6">
    <source>
        <dbReference type="Pfam" id="PF17802"/>
    </source>
</evidence>
<feature type="region of interest" description="Disordered" evidence="4">
    <location>
        <begin position="1"/>
        <end position="24"/>
    </location>
</feature>
<feature type="domain" description="SpaA-like prealbumin fold" evidence="6">
    <location>
        <begin position="707"/>
        <end position="795"/>
    </location>
</feature>
<evidence type="ECO:0000256" key="1">
    <source>
        <dbReference type="ARBA" id="ARBA00007257"/>
    </source>
</evidence>
<feature type="domain" description="SpaA-like prealbumin fold" evidence="6">
    <location>
        <begin position="819"/>
        <end position="907"/>
    </location>
</feature>
<evidence type="ECO:0000313" key="8">
    <source>
        <dbReference type="Proteomes" id="UP000789325"/>
    </source>
</evidence>
<comment type="similarity">
    <text evidence="1">Belongs to the serine-aspartate repeat-containing protein (SDr) family.</text>
</comment>
<dbReference type="EMBL" id="DYZL01000011">
    <property type="protein sequence ID" value="HJH42259.1"/>
    <property type="molecule type" value="Genomic_DNA"/>
</dbReference>
<feature type="domain" description="SpaA-like prealbumin fold" evidence="6">
    <location>
        <begin position="602"/>
        <end position="695"/>
    </location>
</feature>
<reference evidence="7" key="2">
    <citation type="submission" date="2021-09" db="EMBL/GenBank/DDBJ databases">
        <authorList>
            <person name="Gilroy R."/>
        </authorList>
    </citation>
    <scope>NUCLEOTIDE SEQUENCE</scope>
    <source>
        <strain evidence="7">USAMLcec12-2067</strain>
    </source>
</reference>